<dbReference type="AlphaFoldDB" id="A0A6P8IMT4"/>
<dbReference type="InterPro" id="IPR036028">
    <property type="entry name" value="SH3-like_dom_sf"/>
</dbReference>
<dbReference type="Gene3D" id="6.10.140.470">
    <property type="match status" value="1"/>
</dbReference>
<dbReference type="Pfam" id="PF25610">
    <property type="entry name" value="HR1_TOCA"/>
    <property type="match status" value="1"/>
</dbReference>
<dbReference type="GO" id="GO:0043226">
    <property type="term" value="C:organelle"/>
    <property type="evidence" value="ECO:0007669"/>
    <property type="project" value="UniProtKB-ARBA"/>
</dbReference>
<dbReference type="Pfam" id="PF00018">
    <property type="entry name" value="SH3_1"/>
    <property type="match status" value="1"/>
</dbReference>
<dbReference type="PANTHER" id="PTHR23065:SF7">
    <property type="entry name" value="NOSTRIN, ISOFORM H"/>
    <property type="match status" value="1"/>
</dbReference>
<dbReference type="SMART" id="SM00326">
    <property type="entry name" value="SH3"/>
    <property type="match status" value="1"/>
</dbReference>
<dbReference type="InterPro" id="IPR001452">
    <property type="entry name" value="SH3_domain"/>
</dbReference>
<accession>A0A6P8IMT4</accession>
<evidence type="ECO:0000313" key="11">
    <source>
        <dbReference type="Proteomes" id="UP000515163"/>
    </source>
</evidence>
<evidence type="ECO:0000256" key="1">
    <source>
        <dbReference type="ARBA" id="ARBA00004245"/>
    </source>
</evidence>
<keyword evidence="3" id="KW-0963">Cytoplasm</keyword>
<dbReference type="PANTHER" id="PTHR23065">
    <property type="entry name" value="PROLINE-SERINE-THREONINE PHOSPHATASE INTERACTING PROTEIN 1"/>
    <property type="match status" value="1"/>
</dbReference>
<keyword evidence="6" id="KW-0206">Cytoskeleton</keyword>
<evidence type="ECO:0000256" key="4">
    <source>
        <dbReference type="ARBA" id="ARBA00022553"/>
    </source>
</evidence>
<dbReference type="RefSeq" id="XP_031568127.1">
    <property type="nucleotide sequence ID" value="XM_031712267.1"/>
</dbReference>
<feature type="domain" description="F-BAR" evidence="10">
    <location>
        <begin position="2"/>
        <end position="264"/>
    </location>
</feature>
<dbReference type="InterPro" id="IPR027267">
    <property type="entry name" value="AH/BAR_dom_sf"/>
</dbReference>
<reference evidence="12" key="1">
    <citation type="submission" date="2025-08" db="UniProtKB">
        <authorList>
            <consortium name="RefSeq"/>
        </authorList>
    </citation>
    <scope>IDENTIFICATION</scope>
    <source>
        <tissue evidence="12">Tentacle</tissue>
    </source>
</reference>
<evidence type="ECO:0000259" key="10">
    <source>
        <dbReference type="PROSITE" id="PS51741"/>
    </source>
</evidence>
<dbReference type="FunCoup" id="A0A6P8IMT4">
    <property type="interactions" value="51"/>
</dbReference>
<keyword evidence="11" id="KW-1185">Reference proteome</keyword>
<dbReference type="PROSITE" id="PS51741">
    <property type="entry name" value="F_BAR"/>
    <property type="match status" value="1"/>
</dbReference>
<keyword evidence="4" id="KW-0597">Phosphoprotein</keyword>
<dbReference type="SUPFAM" id="SSF50044">
    <property type="entry name" value="SH3-domain"/>
    <property type="match status" value="1"/>
</dbReference>
<evidence type="ECO:0000256" key="2">
    <source>
        <dbReference type="ARBA" id="ARBA00022443"/>
    </source>
</evidence>
<evidence type="ECO:0000256" key="3">
    <source>
        <dbReference type="ARBA" id="ARBA00022490"/>
    </source>
</evidence>
<dbReference type="Gene3D" id="2.30.30.40">
    <property type="entry name" value="SH3 Domains"/>
    <property type="match status" value="1"/>
</dbReference>
<dbReference type="GO" id="GO:0005886">
    <property type="term" value="C:plasma membrane"/>
    <property type="evidence" value="ECO:0007669"/>
    <property type="project" value="TreeGrafter"/>
</dbReference>
<dbReference type="InParanoid" id="A0A6P8IMT4"/>
<dbReference type="PRINTS" id="PR00452">
    <property type="entry name" value="SH3DOMAIN"/>
</dbReference>
<keyword evidence="5 8" id="KW-0175">Coiled coil</keyword>
<name>A0A6P8IMT4_ACTTE</name>
<comment type="subcellular location">
    <subcellularLocation>
        <location evidence="1">Cytoplasm</location>
        <location evidence="1">Cytoskeleton</location>
    </subcellularLocation>
</comment>
<dbReference type="InterPro" id="IPR001060">
    <property type="entry name" value="FCH_dom"/>
</dbReference>
<dbReference type="GeneID" id="116302873"/>
<dbReference type="Pfam" id="PF00611">
    <property type="entry name" value="FCH"/>
    <property type="match status" value="1"/>
</dbReference>
<feature type="domain" description="SH3" evidence="9">
    <location>
        <begin position="439"/>
        <end position="496"/>
    </location>
</feature>
<proteinExistence type="predicted"/>
<dbReference type="SMART" id="SM00055">
    <property type="entry name" value="FCH"/>
    <property type="match status" value="1"/>
</dbReference>
<evidence type="ECO:0000259" key="9">
    <source>
        <dbReference type="PROSITE" id="PS50002"/>
    </source>
</evidence>
<dbReference type="SUPFAM" id="SSF103657">
    <property type="entry name" value="BAR/IMD domain-like"/>
    <property type="match status" value="1"/>
</dbReference>
<dbReference type="InterPro" id="IPR031160">
    <property type="entry name" value="F_BAR_dom"/>
</dbReference>
<evidence type="ECO:0000256" key="5">
    <source>
        <dbReference type="ARBA" id="ARBA00023054"/>
    </source>
</evidence>
<dbReference type="Proteomes" id="UP000515163">
    <property type="component" value="Unplaced"/>
</dbReference>
<dbReference type="GO" id="GO:0005737">
    <property type="term" value="C:cytoplasm"/>
    <property type="evidence" value="ECO:0007669"/>
    <property type="project" value="TreeGrafter"/>
</dbReference>
<dbReference type="KEGG" id="aten:116302873"/>
<dbReference type="PROSITE" id="PS50002">
    <property type="entry name" value="SH3"/>
    <property type="match status" value="1"/>
</dbReference>
<protein>
    <submittedName>
        <fullName evidence="12">Nostrin-like</fullName>
    </submittedName>
</protein>
<sequence>MDKFEQCFWEQKGYDELRKLCRQGSDFCKEVANILNERSKIEQNYADQLTKLSNKASKLGGKDLSGTLQATWEKLSKEIENEAEVHKTLGYQLHNEGYKQMKAFVEGQSKTRKTVEAAVEKSLKAFNDKVNESVRAKKNSYSKAKEVETLHEQLEEFRLGRGRPISERDVVKLEGKIKKAKEASSKTDKEYRDIYKKTERTRLEWEASMSKCCQTCQKLEEERIDHLKEIFCLYSNMLAAVTPQLHQIYENIQQESSKIQPVEDVILMADTKGTPREPAEQILYDCFEEDLENNMNFDRRKEILENKIRVMTAELEKEKNAKEGIKTLLETYTDNPEYTHQEGQQDVATQWKHATAVIDSLQASLFKLQCALANVCGHDKPTHQLMDYITTTRDKQGVVQSVLRIPLDRVAGHSHDPLYDPHDTHITDDEFDDEFAAETVLCQCRVLYEFIGEQSDQLTIRPGEIINVTEKMNDGWWRGEVHDMKGFFPESYVEQI</sequence>
<keyword evidence="2 7" id="KW-0728">SH3 domain</keyword>
<evidence type="ECO:0000256" key="6">
    <source>
        <dbReference type="ARBA" id="ARBA00023212"/>
    </source>
</evidence>
<dbReference type="InterPro" id="IPR057870">
    <property type="entry name" value="HR1_TOCA"/>
</dbReference>
<evidence type="ECO:0000256" key="8">
    <source>
        <dbReference type="PROSITE-ProRule" id="PRU01077"/>
    </source>
</evidence>
<dbReference type="Gene3D" id="1.20.1270.60">
    <property type="entry name" value="Arfaptin homology (AH) domain/BAR domain"/>
    <property type="match status" value="1"/>
</dbReference>
<evidence type="ECO:0000256" key="7">
    <source>
        <dbReference type="PROSITE-ProRule" id="PRU00192"/>
    </source>
</evidence>
<organism evidence="11 12">
    <name type="scientific">Actinia tenebrosa</name>
    <name type="common">Australian red waratah sea anemone</name>
    <dbReference type="NCBI Taxonomy" id="6105"/>
    <lineage>
        <taxon>Eukaryota</taxon>
        <taxon>Metazoa</taxon>
        <taxon>Cnidaria</taxon>
        <taxon>Anthozoa</taxon>
        <taxon>Hexacorallia</taxon>
        <taxon>Actiniaria</taxon>
        <taxon>Actiniidae</taxon>
        <taxon>Actinia</taxon>
    </lineage>
</organism>
<dbReference type="OrthoDB" id="28357at2759"/>
<gene>
    <name evidence="12" type="primary">LOC116302873</name>
</gene>
<evidence type="ECO:0000313" key="12">
    <source>
        <dbReference type="RefSeq" id="XP_031568127.1"/>
    </source>
</evidence>